<keyword evidence="1" id="KW-0472">Membrane</keyword>
<proteinExistence type="predicted"/>
<keyword evidence="3" id="KW-1185">Reference proteome</keyword>
<dbReference type="InterPro" id="IPR002774">
    <property type="entry name" value="Flagellin_arc-type"/>
</dbReference>
<dbReference type="EMBL" id="LN890280">
    <property type="protein sequence ID" value="CUR51751.1"/>
    <property type="molecule type" value="Genomic_DNA"/>
</dbReference>
<reference evidence="3" key="1">
    <citation type="submission" date="2015-10" db="EMBL/GenBank/DDBJ databases">
        <authorList>
            <person name="Lehtovirta-Morley L.E."/>
            <person name="Vieille C."/>
        </authorList>
    </citation>
    <scope>NUCLEOTIDE SEQUENCE [LARGE SCALE GENOMIC DNA]</scope>
</reference>
<dbReference type="AlphaFoldDB" id="A0A128A327"/>
<dbReference type="Pfam" id="PF01917">
    <property type="entry name" value="Flagellin_arch-type"/>
    <property type="match status" value="1"/>
</dbReference>
<dbReference type="Proteomes" id="UP000196239">
    <property type="component" value="Chromosome 1"/>
</dbReference>
<dbReference type="GO" id="GO:0005198">
    <property type="term" value="F:structural molecule activity"/>
    <property type="evidence" value="ECO:0007669"/>
    <property type="project" value="InterPro"/>
</dbReference>
<keyword evidence="1" id="KW-0812">Transmembrane</keyword>
<keyword evidence="2" id="KW-0966">Cell projection</keyword>
<evidence type="ECO:0000313" key="2">
    <source>
        <dbReference type="EMBL" id="CUR51751.1"/>
    </source>
</evidence>
<dbReference type="KEGG" id="ndv:NDEV_0986"/>
<sequence length="155" mass="16674">MGSAVFTEAILIVASVIIAGGLAGVVMTKVGTFQSTFTQTTENQKQTILTNIKILYAQNPTSTSVSAWVKNIGTYSITNTQNIDVYFGQTGAMQRIPYNAGSPSWTFSSPVTSWDKANTVQINLSDLSAIQCSSVYELQVTTPNGVSDEYFATFC</sequence>
<evidence type="ECO:0000256" key="1">
    <source>
        <dbReference type="SAM" id="Phobius"/>
    </source>
</evidence>
<keyword evidence="2" id="KW-0969">Cilium</keyword>
<gene>
    <name evidence="2" type="primary">flaG</name>
    <name evidence="2" type="ORF">NDEV_0986</name>
</gene>
<name>A0A128A327_9ARCH</name>
<keyword evidence="1" id="KW-1133">Transmembrane helix</keyword>
<accession>A0A128A327</accession>
<organism evidence="2 3">
    <name type="scientific">Nitrosotalea devaniterrae</name>
    <dbReference type="NCBI Taxonomy" id="1078905"/>
    <lineage>
        <taxon>Archaea</taxon>
        <taxon>Nitrososphaerota</taxon>
        <taxon>Nitrososphaeria</taxon>
        <taxon>Nitrosotaleales</taxon>
        <taxon>Nitrosotaleaceae</taxon>
        <taxon>Nitrosotalea</taxon>
    </lineage>
</organism>
<evidence type="ECO:0000313" key="3">
    <source>
        <dbReference type="Proteomes" id="UP000196239"/>
    </source>
</evidence>
<feature type="transmembrane region" description="Helical" evidence="1">
    <location>
        <begin position="6"/>
        <end position="27"/>
    </location>
</feature>
<dbReference type="GO" id="GO:0097588">
    <property type="term" value="P:archaeal or bacterial-type flagellum-dependent cell motility"/>
    <property type="evidence" value="ECO:0007669"/>
    <property type="project" value="InterPro"/>
</dbReference>
<protein>
    <submittedName>
        <fullName evidence="2">Flagellar protein FlaG</fullName>
    </submittedName>
</protein>
<keyword evidence="2" id="KW-0282">Flagellum</keyword>